<evidence type="ECO:0000313" key="3">
    <source>
        <dbReference type="Proteomes" id="UP001497623"/>
    </source>
</evidence>
<gene>
    <name evidence="2" type="ORF">MNOR_LOCUS38233</name>
</gene>
<evidence type="ECO:0000256" key="1">
    <source>
        <dbReference type="SAM" id="MobiDB-lite"/>
    </source>
</evidence>
<sequence length="114" mass="13151">RVFRSSNTTTSSSPLTRSSRTTSSPPTDKMWPQWSFPMLSIVLYYTVSTFPCAAASIQTEVHIPESIERYDPELIIDISTTSDHVQVMWYNRTRHWTGITNFTIFIVEEETRGQ</sequence>
<evidence type="ECO:0000313" key="2">
    <source>
        <dbReference type="EMBL" id="CAL4209362.1"/>
    </source>
</evidence>
<feature type="region of interest" description="Disordered" evidence="1">
    <location>
        <begin position="1"/>
        <end position="30"/>
    </location>
</feature>
<comment type="caution">
    <text evidence="2">The sequence shown here is derived from an EMBL/GenBank/DDBJ whole genome shotgun (WGS) entry which is preliminary data.</text>
</comment>
<feature type="compositionally biased region" description="Low complexity" evidence="1">
    <location>
        <begin position="1"/>
        <end position="27"/>
    </location>
</feature>
<dbReference type="EMBL" id="CAXKWB010084796">
    <property type="protein sequence ID" value="CAL4209362.1"/>
    <property type="molecule type" value="Genomic_DNA"/>
</dbReference>
<accession>A0AAV2SMR9</accession>
<organism evidence="2 3">
    <name type="scientific">Meganyctiphanes norvegica</name>
    <name type="common">Northern krill</name>
    <name type="synonym">Thysanopoda norvegica</name>
    <dbReference type="NCBI Taxonomy" id="48144"/>
    <lineage>
        <taxon>Eukaryota</taxon>
        <taxon>Metazoa</taxon>
        <taxon>Ecdysozoa</taxon>
        <taxon>Arthropoda</taxon>
        <taxon>Crustacea</taxon>
        <taxon>Multicrustacea</taxon>
        <taxon>Malacostraca</taxon>
        <taxon>Eumalacostraca</taxon>
        <taxon>Eucarida</taxon>
        <taxon>Euphausiacea</taxon>
        <taxon>Euphausiidae</taxon>
        <taxon>Meganyctiphanes</taxon>
    </lineage>
</organism>
<feature type="non-terminal residue" evidence="2">
    <location>
        <position position="1"/>
    </location>
</feature>
<feature type="non-terminal residue" evidence="2">
    <location>
        <position position="114"/>
    </location>
</feature>
<keyword evidence="3" id="KW-1185">Reference proteome</keyword>
<proteinExistence type="predicted"/>
<reference evidence="2 3" key="1">
    <citation type="submission" date="2024-05" db="EMBL/GenBank/DDBJ databases">
        <authorList>
            <person name="Wallberg A."/>
        </authorList>
    </citation>
    <scope>NUCLEOTIDE SEQUENCE [LARGE SCALE GENOMIC DNA]</scope>
</reference>
<dbReference type="AlphaFoldDB" id="A0AAV2SMR9"/>
<name>A0AAV2SMR9_MEGNR</name>
<dbReference type="Proteomes" id="UP001497623">
    <property type="component" value="Unassembled WGS sequence"/>
</dbReference>
<protein>
    <submittedName>
        <fullName evidence="2">Uncharacterized protein</fullName>
    </submittedName>
</protein>